<evidence type="ECO:0000313" key="2">
    <source>
        <dbReference type="Proteomes" id="UP000661607"/>
    </source>
</evidence>
<evidence type="ECO:0000313" key="1">
    <source>
        <dbReference type="EMBL" id="MBE1565524.1"/>
    </source>
</evidence>
<comment type="caution">
    <text evidence="1">The sequence shown here is derived from an EMBL/GenBank/DDBJ whole genome shotgun (WGS) entry which is preliminary data.</text>
</comment>
<dbReference type="Proteomes" id="UP000661607">
    <property type="component" value="Unassembled WGS sequence"/>
</dbReference>
<organism evidence="1 2">
    <name type="scientific">Nonomuraea africana</name>
    <dbReference type="NCBI Taxonomy" id="46171"/>
    <lineage>
        <taxon>Bacteria</taxon>
        <taxon>Bacillati</taxon>
        <taxon>Actinomycetota</taxon>
        <taxon>Actinomycetes</taxon>
        <taxon>Streptosporangiales</taxon>
        <taxon>Streptosporangiaceae</taxon>
        <taxon>Nonomuraea</taxon>
    </lineage>
</organism>
<dbReference type="EMBL" id="JADBEF010000001">
    <property type="protein sequence ID" value="MBE1565524.1"/>
    <property type="molecule type" value="Genomic_DNA"/>
</dbReference>
<name>A0ABR9KU07_9ACTN</name>
<reference evidence="1 2" key="1">
    <citation type="submission" date="2020-10" db="EMBL/GenBank/DDBJ databases">
        <title>Sequencing the genomes of 1000 actinobacteria strains.</title>
        <authorList>
            <person name="Klenk H.-P."/>
        </authorList>
    </citation>
    <scope>NUCLEOTIDE SEQUENCE [LARGE SCALE GENOMIC DNA]</scope>
    <source>
        <strain evidence="1 2">DSM 43748</strain>
    </source>
</reference>
<protein>
    <submittedName>
        <fullName evidence="1">Uncharacterized protein</fullName>
    </submittedName>
</protein>
<sequence>MDVVVFSVELAQFGLEAVSHLDHDFFAAAQHLLVEHIPPILGHKDQMGVHRGNHVSAVPVFV</sequence>
<keyword evidence="2" id="KW-1185">Reference proteome</keyword>
<accession>A0ABR9KU07</accession>
<gene>
    <name evidence="1" type="ORF">H4W81_008303</name>
</gene>
<proteinExistence type="predicted"/>